<dbReference type="Proteomes" id="UP000778578">
    <property type="component" value="Unassembled WGS sequence"/>
</dbReference>
<feature type="compositionally biased region" description="Pro residues" evidence="1">
    <location>
        <begin position="1099"/>
        <end position="1115"/>
    </location>
</feature>
<feature type="compositionally biased region" description="Basic and acidic residues" evidence="1">
    <location>
        <begin position="1187"/>
        <end position="1200"/>
    </location>
</feature>
<name>A0ABS7QJF9_9ACTN</name>
<feature type="compositionally biased region" description="Pro residues" evidence="1">
    <location>
        <begin position="1174"/>
        <end position="1185"/>
    </location>
</feature>
<evidence type="ECO:0000256" key="1">
    <source>
        <dbReference type="SAM" id="MobiDB-lite"/>
    </source>
</evidence>
<dbReference type="InterPro" id="IPR028908">
    <property type="entry name" value="Tox-PL_dom"/>
</dbReference>
<dbReference type="RefSeq" id="WP_222970033.1">
    <property type="nucleotide sequence ID" value="NZ_JAINZZ010000110.1"/>
</dbReference>
<evidence type="ECO:0000259" key="2">
    <source>
        <dbReference type="Pfam" id="PF15644"/>
    </source>
</evidence>
<feature type="compositionally biased region" description="Low complexity" evidence="1">
    <location>
        <begin position="1947"/>
        <end position="1964"/>
    </location>
</feature>
<reference evidence="3 4" key="1">
    <citation type="submission" date="2021-08" db="EMBL/GenBank/DDBJ databases">
        <title>WGS of actinomycetes from Thailand.</title>
        <authorList>
            <person name="Thawai C."/>
        </authorList>
    </citation>
    <scope>NUCLEOTIDE SEQUENCE [LARGE SCALE GENOMIC DNA]</scope>
    <source>
        <strain evidence="3 4">PLK6-54</strain>
    </source>
</reference>
<gene>
    <name evidence="3" type="ORF">K7862_36580</name>
</gene>
<organism evidence="3 4">
    <name type="scientific">Actinacidiphila acidipaludis</name>
    <dbReference type="NCBI Taxonomy" id="2873382"/>
    <lineage>
        <taxon>Bacteria</taxon>
        <taxon>Bacillati</taxon>
        <taxon>Actinomycetota</taxon>
        <taxon>Actinomycetes</taxon>
        <taxon>Kitasatosporales</taxon>
        <taxon>Streptomycetaceae</taxon>
        <taxon>Actinacidiphila</taxon>
    </lineage>
</organism>
<comment type="caution">
    <text evidence="3">The sequence shown here is derived from an EMBL/GenBank/DDBJ whole genome shotgun (WGS) entry which is preliminary data.</text>
</comment>
<dbReference type="EMBL" id="JAINZZ010000110">
    <property type="protein sequence ID" value="MBY8883113.1"/>
    <property type="molecule type" value="Genomic_DNA"/>
</dbReference>
<feature type="region of interest" description="Disordered" evidence="1">
    <location>
        <begin position="265"/>
        <end position="295"/>
    </location>
</feature>
<accession>A0ABS7QJF9</accession>
<feature type="region of interest" description="Disordered" evidence="1">
    <location>
        <begin position="1892"/>
        <end position="2008"/>
    </location>
</feature>
<evidence type="ECO:0000313" key="4">
    <source>
        <dbReference type="Proteomes" id="UP000778578"/>
    </source>
</evidence>
<feature type="region of interest" description="Disordered" evidence="1">
    <location>
        <begin position="1403"/>
        <end position="1430"/>
    </location>
</feature>
<feature type="compositionally biased region" description="Pro residues" evidence="1">
    <location>
        <begin position="1904"/>
        <end position="1920"/>
    </location>
</feature>
<feature type="region of interest" description="Disordered" evidence="1">
    <location>
        <begin position="1472"/>
        <end position="1495"/>
    </location>
</feature>
<feature type="region of interest" description="Disordered" evidence="1">
    <location>
        <begin position="696"/>
        <end position="786"/>
    </location>
</feature>
<feature type="region of interest" description="Disordered" evidence="1">
    <location>
        <begin position="1"/>
        <end position="51"/>
    </location>
</feature>
<dbReference type="Pfam" id="PF15644">
    <property type="entry name" value="Gln_amidase"/>
    <property type="match status" value="1"/>
</dbReference>
<feature type="compositionally biased region" description="Basic and acidic residues" evidence="1">
    <location>
        <begin position="745"/>
        <end position="782"/>
    </location>
</feature>
<evidence type="ECO:0000313" key="3">
    <source>
        <dbReference type="EMBL" id="MBY8883113.1"/>
    </source>
</evidence>
<feature type="compositionally biased region" description="Pro residues" evidence="1">
    <location>
        <begin position="11"/>
        <end position="20"/>
    </location>
</feature>
<proteinExistence type="predicted"/>
<feature type="compositionally biased region" description="Low complexity" evidence="1">
    <location>
        <begin position="1135"/>
        <end position="1145"/>
    </location>
</feature>
<sequence length="2008" mass="210209">MPSRSAQEAPAPVPHHPAPAPSTTGARRTDVPSAVNSAFQQAVHPEDRDASPISEQDYLGFVSHSVGSDRGLAFVVNMMVGYRGLDSLGTVLNRVTEGLQGFHGKVAFVVGVNAPEGEVAELRQALAAAQPVVDGLHVPVALVPATFRGAFPYGQMRNDVLHSPQTRGLVKAFMRNGDHPYVSVQDFDDSSRRVPSGAHVFDHVAGLLADQGDGSDAGSVHGSDSGDEEMDTSPRPIRPLMVAGGYRVPDAPDMGDLVQRIDARFTQPGPGTDDVMDTDDVPGPSRHGVPEQWSDPEQRADFLDRLDRAIQADMADREQQALIHPLLPYAPEPNLFVDGPATLLDTAQGPRLRFGEGQAEFTRLAQDLNRLNAWELGRRYEPQLQGLPHTVDVPTTRVPGASGHLPRSQEEIVQQARGDAENGRLPERGLAFVTDYREGATVTDVSRLAHDLLTKGKLAQEGLANHLGRYFNNDLGSNPRGAKKGLKLSDYRRTYRPGDQNTYTAEEFLRPHGPEVGAATTELPKKKADVLGGKKVNVMTQALSAPLDGPFSGIRAGIADEHRVYGAQALALSTPEIRLGRRLAMVQFDPAAGAPPARSLYGQVASALSPAGGGRAANGGPSAGDVRSRTLQWALDTGNLRALADQAAHGGDVESLFHAMATGSSRNGFTALTPPQLTAARAIASALDRPLVLHTPTGDVTADPLPTGLRAVDAPPPGPPLHVDLTRPPGHAQVTTTGGTGGGKRRAEDPEPAVDERPPAGLRPHEEEGGASHQAERDEPPAKRQRRVYRTGVLGSEDAARGALPDPVPGFAPVRAFSLDGAYLPATPEEHAALLAAVPRDAAGEPLPFADPRAYLPRINAAGPGHDPGRGVNCVDASMAFHATWHGSPQVAGSRTVPAGEPDSPYSGVHRLQEWANGLMEPMGYGTVALAGVADRLVRAGHGSAALVRTSQGSDGHAVNVVNWNGEILYIDPQSAAWSTTPSGIAPTDAIHAIALGPDNQLLPGPVTVSDGPAEGASPLSPGGDVQMADAPPTREPSPVPQDVQAPGLRPRDLPADGSPAGTGPSAVNGAHAVEPSDGAAAHHLPDEDVEMASGEDGPTPPPSPAAGPAAPEPRPGSRIDLTSRPGSPMDLDSRPGSPLRPGSPIAHETRPATPMDLDALPADSPVQDSRPGSPEPQPDAPGVPAPRHDTTAAVSHHDTPPAAHHGIGRPGPTVTGALRPDVPTVANPAFHRAVPGGPAQPLTEDGYLDFVSRSVGGDRDLAFVVNAVVGHRNLGDLPAVLQRMTAGLRGYGHSDVAFVIGVNAPEDEVAALREAMAAARPVIEGFPAPVALVGSTFRGSFPYGRMRNDVLHSPHTRALVSWFMGRDRHPYVSVQDFDDSSRLVPSGDHVFDHFAGLLAGQGDGSDAGSAHGSATDDDEMSDSPRPLRPLMMAGGYRVPDAPDMGDLVQRIDARFTRPAQDGDEDMVAYGDDAMDTDDAPGPSRPGVPEQWSDPEQRAEFLDRLDRAIQADMADREQQALIHPLLPYAPEPNLFIDGPATLLDTAQGPRLRFGEGQAEFARLAQDLNRLNAWELGRRYQPQLQDLPDTVDVPATRAPGSGPAHLPQSREEIVQQARGDAENGRLPERGLAFVTDYREGATVTDVSRLAHDLLTKNKLPQQGLANHIGRYFNNDLGSNPRGAKKGVKLGPYRSAYRPGDAGTFQSEEFLRPHGGDLGPATTQLPKKSAEILGGKRVNVASHAVSAPLDGPFSGIRAGIAEEHRVYGAQALALSTPEIRLGRHLALLRFGPPQAAPAAGSLYGHVARTLAGTLDAPSATQVRERAVDWALDIGNLGTLAERLAAAGGEVEPLFHAMASGARPDSPAGALAARVIASALGRPLVLRTAAGDVTVDPLPGTADEDAPPPGPPLRIDLTPPPGRGPSATGGRGPGERALFGGPVRASAETVPEPAAGSGPEPAVGPGAEPVPGPGPEPFGGQGPEPSSVSDQVLAILTGEDQDVITTPEAGR</sequence>
<feature type="domain" description="Tox-PL" evidence="2">
    <location>
        <begin position="873"/>
        <end position="975"/>
    </location>
</feature>
<protein>
    <recommendedName>
        <fullName evidence="2">Tox-PL domain-containing protein</fullName>
    </recommendedName>
</protein>
<keyword evidence="4" id="KW-1185">Reference proteome</keyword>
<feature type="region of interest" description="Disordered" evidence="1">
    <location>
        <begin position="1002"/>
        <end position="1220"/>
    </location>
</feature>
<feature type="region of interest" description="Disordered" evidence="1">
    <location>
        <begin position="209"/>
        <end position="236"/>
    </location>
</feature>